<sequence>MVNLVFAKVMFALHLPDIADAANFINSALDILLLLPLMSVTVRRLHDLGYSIFSHYKYIHEYACLYA</sequence>
<evidence type="ECO:0000313" key="1">
    <source>
        <dbReference type="EMBL" id="EFX92193.1"/>
    </source>
</evidence>
<dbReference type="EMBL" id="AEVG01000053">
    <property type="protein sequence ID" value="EFX92193.1"/>
    <property type="molecule type" value="Genomic_DNA"/>
</dbReference>
<reference evidence="1 2" key="1">
    <citation type="submission" date="2011-01" db="EMBL/GenBank/DDBJ databases">
        <authorList>
            <person name="Muzny D."/>
            <person name="Qin X."/>
            <person name="Deng J."/>
            <person name="Jiang H."/>
            <person name="Liu Y."/>
            <person name="Qu J."/>
            <person name="Song X.-Z."/>
            <person name="Zhang L."/>
            <person name="Thornton R."/>
            <person name="Coyle M."/>
            <person name="Francisco L."/>
            <person name="Jackson L."/>
            <person name="Javaid M."/>
            <person name="Korchina V."/>
            <person name="Kovar C."/>
            <person name="Mata R."/>
            <person name="Mathew T."/>
            <person name="Ngo R."/>
            <person name="Nguyen L."/>
            <person name="Nguyen N."/>
            <person name="Okwuonu G."/>
            <person name="Ongeri F."/>
            <person name="Pham C."/>
            <person name="Simmons D."/>
            <person name="Wilczek-Boney K."/>
            <person name="Hale W."/>
            <person name="Jakkamsetti A."/>
            <person name="Pham P."/>
            <person name="Ruth R."/>
            <person name="San Lucas F."/>
            <person name="Warren J."/>
            <person name="Zhang J."/>
            <person name="Zhao Z."/>
            <person name="Zhou C."/>
            <person name="Zhu D."/>
            <person name="Lee S."/>
            <person name="Bess C."/>
            <person name="Blankenburg K."/>
            <person name="Forbes L."/>
            <person name="Fu Q."/>
            <person name="Gubbala S."/>
            <person name="Hirani K."/>
            <person name="Jayaseelan J.C."/>
            <person name="Lara F."/>
            <person name="Munidasa M."/>
            <person name="Palculict T."/>
            <person name="Patil S."/>
            <person name="Pu L.-L."/>
            <person name="Saada N."/>
            <person name="Tang L."/>
            <person name="Weissenberger G."/>
            <person name="Zhu Y."/>
            <person name="Hemphill L."/>
            <person name="Shang Y."/>
            <person name="Youmans B."/>
            <person name="Ayvaz T."/>
            <person name="Ross M."/>
            <person name="Santibanez J."/>
            <person name="Aqrawi P."/>
            <person name="Gross S."/>
            <person name="Joshi V."/>
            <person name="Fowler G."/>
            <person name="Nazareth L."/>
            <person name="Reid J."/>
            <person name="Worley K."/>
            <person name="Petrosino J."/>
            <person name="Highlander S."/>
            <person name="Gibbs R."/>
        </authorList>
    </citation>
    <scope>NUCLEOTIDE SEQUENCE [LARGE SCALE GENOMIC DNA]</scope>
    <source>
        <strain evidence="1 2">ATCC 25976</strain>
    </source>
</reference>
<protein>
    <submittedName>
        <fullName evidence="1">Uncharacterized protein</fullName>
    </submittedName>
</protein>
<dbReference type="HOGENOM" id="CLU_2802775_0_0_6"/>
<proteinExistence type="predicted"/>
<dbReference type="Proteomes" id="UP000005467">
    <property type="component" value="Unassembled WGS sequence"/>
</dbReference>
<comment type="caution">
    <text evidence="1">The sequence shown here is derived from an EMBL/GenBank/DDBJ whole genome shotgun (WGS) entry which is preliminary data.</text>
</comment>
<keyword evidence="2" id="KW-1185">Reference proteome</keyword>
<accession>E8KFW7</accession>
<evidence type="ECO:0000313" key="2">
    <source>
        <dbReference type="Proteomes" id="UP000005467"/>
    </source>
</evidence>
<name>E8KFW7_9PAST</name>
<organism evidence="1 2">
    <name type="scientific">Actinobacillus ureae ATCC 25976</name>
    <dbReference type="NCBI Taxonomy" id="887324"/>
    <lineage>
        <taxon>Bacteria</taxon>
        <taxon>Pseudomonadati</taxon>
        <taxon>Pseudomonadota</taxon>
        <taxon>Gammaproteobacteria</taxon>
        <taxon>Pasteurellales</taxon>
        <taxon>Pasteurellaceae</taxon>
        <taxon>Actinobacillus</taxon>
    </lineage>
</organism>
<dbReference type="AlphaFoldDB" id="E8KFW7"/>
<gene>
    <name evidence="1" type="ORF">HMPREF0027_0734</name>
</gene>